<evidence type="ECO:0000256" key="2">
    <source>
        <dbReference type="ARBA" id="ARBA00023002"/>
    </source>
</evidence>
<dbReference type="PANTHER" id="PTHR11709">
    <property type="entry name" value="MULTI-COPPER OXIDASE"/>
    <property type="match status" value="1"/>
</dbReference>
<keyword evidence="7" id="KW-1185">Reference proteome</keyword>
<dbReference type="RefSeq" id="WP_275568898.1">
    <property type="nucleotide sequence ID" value="NZ_JARGYC010000060.1"/>
</dbReference>
<gene>
    <name evidence="6" type="ORF">P1J78_18685</name>
</gene>
<evidence type="ECO:0000313" key="7">
    <source>
        <dbReference type="Proteomes" id="UP001220964"/>
    </source>
</evidence>
<evidence type="ECO:0000256" key="1">
    <source>
        <dbReference type="ARBA" id="ARBA00022723"/>
    </source>
</evidence>
<feature type="signal peptide" evidence="3">
    <location>
        <begin position="1"/>
        <end position="24"/>
    </location>
</feature>
<sequence>MKLTRRTLLAASAATFALPGPLRADPAPLSAREGEATLLPEGYGATRIWGFDGTAPGPVLRFRQGDRLVRRFVNDLDQASTVHWHGLRLPNAMDGVPGVTQEPVAPGAQFDYAFDLRDAGTFWYHPHDRAWEQVGRGMAGALIVEEDTPPETDRDEILLVQDWRLYDSGAMADDFGTMHDWAHGGRIGNWLTVNGRPAGAQPAGRHDRLRLRIVNAATARVLQVARRGLDGWVIARDGQPLERPQELSDMLTIGPGSRADLLVDVTAAAGERAGLGHAERDGLSPLFLLDVADGGRTEPLGVPEPLPPNDMPALGPLDAAQQAELRMAGGAMGGLSTATLDGEERRFGELARMGKLWAFNGAVDMDERPLLRVAPGETVRVALRNDTAWPHAMHLHGHHFRRLDDTGRPGPLGDTITLAPRERAEIAFVAESPGDWLLHCHMLSHAASGMMTHIRVG</sequence>
<dbReference type="PROSITE" id="PS51318">
    <property type="entry name" value="TAT"/>
    <property type="match status" value="1"/>
</dbReference>
<comment type="caution">
    <text evidence="6">The sequence shown here is derived from an EMBL/GenBank/DDBJ whole genome shotgun (WGS) entry which is preliminary data.</text>
</comment>
<evidence type="ECO:0000259" key="4">
    <source>
        <dbReference type="Pfam" id="PF07731"/>
    </source>
</evidence>
<dbReference type="Pfam" id="PF07732">
    <property type="entry name" value="Cu-oxidase_3"/>
    <property type="match status" value="1"/>
</dbReference>
<dbReference type="GO" id="GO:0016491">
    <property type="term" value="F:oxidoreductase activity"/>
    <property type="evidence" value="ECO:0007669"/>
    <property type="project" value="UniProtKB-KW"/>
</dbReference>
<feature type="domain" description="Plastocyanin-like" evidence="4">
    <location>
        <begin position="357"/>
        <end position="456"/>
    </location>
</feature>
<evidence type="ECO:0000256" key="3">
    <source>
        <dbReference type="SAM" id="SignalP"/>
    </source>
</evidence>
<organism evidence="6 7">
    <name type="scientific">Psychromarinibacter sediminicola</name>
    <dbReference type="NCBI Taxonomy" id="3033385"/>
    <lineage>
        <taxon>Bacteria</taxon>
        <taxon>Pseudomonadati</taxon>
        <taxon>Pseudomonadota</taxon>
        <taxon>Alphaproteobacteria</taxon>
        <taxon>Rhodobacterales</taxon>
        <taxon>Paracoccaceae</taxon>
        <taxon>Psychromarinibacter</taxon>
    </lineage>
</organism>
<dbReference type="GO" id="GO:0005507">
    <property type="term" value="F:copper ion binding"/>
    <property type="evidence" value="ECO:0007669"/>
    <property type="project" value="InterPro"/>
</dbReference>
<dbReference type="InterPro" id="IPR006311">
    <property type="entry name" value="TAT_signal"/>
</dbReference>
<keyword evidence="2" id="KW-0560">Oxidoreductase</keyword>
<dbReference type="Gene3D" id="2.60.40.420">
    <property type="entry name" value="Cupredoxins - blue copper proteins"/>
    <property type="match status" value="3"/>
</dbReference>
<keyword evidence="1" id="KW-0479">Metal-binding</keyword>
<evidence type="ECO:0000313" key="6">
    <source>
        <dbReference type="EMBL" id="MDF0602772.1"/>
    </source>
</evidence>
<name>A0AAE3NVA3_9RHOB</name>
<keyword evidence="3" id="KW-0732">Signal</keyword>
<dbReference type="EMBL" id="JARGYC010000060">
    <property type="protein sequence ID" value="MDF0602772.1"/>
    <property type="molecule type" value="Genomic_DNA"/>
</dbReference>
<accession>A0AAE3NVA3</accession>
<dbReference type="InterPro" id="IPR002355">
    <property type="entry name" value="Cu_oxidase_Cu_BS"/>
</dbReference>
<dbReference type="CDD" id="cd13861">
    <property type="entry name" value="CuRO_1_CumA_like"/>
    <property type="match status" value="1"/>
</dbReference>
<evidence type="ECO:0000259" key="5">
    <source>
        <dbReference type="Pfam" id="PF07732"/>
    </source>
</evidence>
<feature type="chain" id="PRO_5042226644" evidence="3">
    <location>
        <begin position="25"/>
        <end position="457"/>
    </location>
</feature>
<dbReference type="InterPro" id="IPR045087">
    <property type="entry name" value="Cu-oxidase_fam"/>
</dbReference>
<dbReference type="AlphaFoldDB" id="A0AAE3NVA3"/>
<dbReference type="SUPFAM" id="SSF49503">
    <property type="entry name" value="Cupredoxins"/>
    <property type="match status" value="3"/>
</dbReference>
<proteinExistence type="predicted"/>
<dbReference type="InterPro" id="IPR011707">
    <property type="entry name" value="Cu-oxidase-like_N"/>
</dbReference>
<dbReference type="Proteomes" id="UP001220964">
    <property type="component" value="Unassembled WGS sequence"/>
</dbReference>
<dbReference type="Pfam" id="PF07731">
    <property type="entry name" value="Cu-oxidase_2"/>
    <property type="match status" value="1"/>
</dbReference>
<dbReference type="PANTHER" id="PTHR11709:SF2">
    <property type="entry name" value="MULTICOPPER OXIDASE LPR1"/>
    <property type="match status" value="1"/>
</dbReference>
<dbReference type="InterPro" id="IPR011706">
    <property type="entry name" value="Cu-oxidase_C"/>
</dbReference>
<reference evidence="6" key="1">
    <citation type="submission" date="2023-03" db="EMBL/GenBank/DDBJ databases">
        <title>Multiphase analysis and comparison of six strains from genera Psychromarinibacter, Lutimaribacter, and Maritimibacter, including a novel species: Psychromarinibacter sediminicola sp. nov.</title>
        <authorList>
            <person name="Wang Y.-H."/>
            <person name="Ye M.-Q."/>
            <person name="Du Z.-J."/>
        </authorList>
    </citation>
    <scope>NUCLEOTIDE SEQUENCE</scope>
    <source>
        <strain evidence="6">C21-152</strain>
    </source>
</reference>
<feature type="domain" description="Plastocyanin-like" evidence="5">
    <location>
        <begin position="38"/>
        <end position="147"/>
    </location>
</feature>
<protein>
    <submittedName>
        <fullName evidence="6">Multicopper oxidase family protein</fullName>
    </submittedName>
</protein>
<dbReference type="PROSITE" id="PS00080">
    <property type="entry name" value="MULTICOPPER_OXIDASE2"/>
    <property type="match status" value="1"/>
</dbReference>
<dbReference type="InterPro" id="IPR008972">
    <property type="entry name" value="Cupredoxin"/>
</dbReference>